<dbReference type="GO" id="GO:0004729">
    <property type="term" value="F:oxygen-dependent protoporphyrinogen oxidase activity"/>
    <property type="evidence" value="ECO:0007669"/>
    <property type="project" value="UniProtKB-UniRule"/>
</dbReference>
<dbReference type="Gene3D" id="1.10.3110.10">
    <property type="entry name" value="protoporphyrinogen ix oxidase, domain 3"/>
    <property type="match status" value="1"/>
</dbReference>
<dbReference type="InterPro" id="IPR004572">
    <property type="entry name" value="Protoporphyrinogen_oxidase"/>
</dbReference>
<evidence type="ECO:0000256" key="4">
    <source>
        <dbReference type="ARBA" id="ARBA00023002"/>
    </source>
</evidence>
<dbReference type="EMBL" id="JANUAE010000005">
    <property type="protein sequence ID" value="MCS3710168.1"/>
    <property type="molecule type" value="Genomic_DNA"/>
</dbReference>
<dbReference type="InterPro" id="IPR050464">
    <property type="entry name" value="Zeta_carotene_desat/Oxidored"/>
</dbReference>
<name>A0A9X2Q7J9_9BACT</name>
<evidence type="ECO:0000256" key="3">
    <source>
        <dbReference type="ARBA" id="ARBA00022827"/>
    </source>
</evidence>
<evidence type="ECO:0000259" key="7">
    <source>
        <dbReference type="Pfam" id="PF01593"/>
    </source>
</evidence>
<dbReference type="RefSeq" id="WP_013061746.1">
    <property type="nucleotide sequence ID" value="NZ_CP030716.1"/>
</dbReference>
<keyword evidence="5 6" id="KW-0350">Heme biosynthesis</keyword>
<comment type="pathway">
    <text evidence="6">Porphyrin-containing compound metabolism; protoheme biosynthesis.</text>
</comment>
<comment type="subcellular location">
    <subcellularLocation>
        <location evidence="6">Cytoplasm</location>
    </subcellularLocation>
</comment>
<comment type="catalytic activity">
    <reaction evidence="6">
        <text>coproporphyrinogen III + 3 O2 = coproporphyrin III + 3 H2O2</text>
        <dbReference type="Rhea" id="RHEA:43436"/>
        <dbReference type="ChEBI" id="CHEBI:15379"/>
        <dbReference type="ChEBI" id="CHEBI:16240"/>
        <dbReference type="ChEBI" id="CHEBI:57309"/>
        <dbReference type="ChEBI" id="CHEBI:131725"/>
        <dbReference type="EC" id="1.3.3.15"/>
    </reaction>
</comment>
<accession>A0A9X2Q7J9</accession>
<dbReference type="Gene3D" id="3.90.660.20">
    <property type="entry name" value="Protoporphyrinogen oxidase, mitochondrial, domain 2"/>
    <property type="match status" value="1"/>
</dbReference>
<dbReference type="NCBIfam" id="TIGR00562">
    <property type="entry name" value="proto_IX_ox"/>
    <property type="match status" value="1"/>
</dbReference>
<protein>
    <recommendedName>
        <fullName evidence="6">Coproporphyrinogen III oxidase</fullName>
        <ecNumber evidence="6">1.3.3.15</ecNumber>
    </recommendedName>
</protein>
<evidence type="ECO:0000256" key="5">
    <source>
        <dbReference type="ARBA" id="ARBA00023133"/>
    </source>
</evidence>
<dbReference type="GO" id="GO:0005737">
    <property type="term" value="C:cytoplasm"/>
    <property type="evidence" value="ECO:0007669"/>
    <property type="project" value="UniProtKB-SubCell"/>
</dbReference>
<evidence type="ECO:0000256" key="2">
    <source>
        <dbReference type="ARBA" id="ARBA00022630"/>
    </source>
</evidence>
<dbReference type="SUPFAM" id="SSF54373">
    <property type="entry name" value="FAD-linked reductases, C-terminal domain"/>
    <property type="match status" value="1"/>
</dbReference>
<evidence type="ECO:0000313" key="8">
    <source>
        <dbReference type="EMBL" id="MCS3710168.1"/>
    </source>
</evidence>
<dbReference type="InterPro" id="IPR036188">
    <property type="entry name" value="FAD/NAD-bd_sf"/>
</dbReference>
<dbReference type="SUPFAM" id="SSF51905">
    <property type="entry name" value="FAD/NAD(P)-binding domain"/>
    <property type="match status" value="1"/>
</dbReference>
<dbReference type="Proteomes" id="UP001155057">
    <property type="component" value="Unassembled WGS sequence"/>
</dbReference>
<comment type="similarity">
    <text evidence="6">Belongs to the protoporphyrinogen/coproporphyrinogen oxidase family. Coproporphyrinogen III oxidase subfamily.</text>
</comment>
<dbReference type="Pfam" id="PF01593">
    <property type="entry name" value="Amino_oxidase"/>
    <property type="match status" value="1"/>
</dbReference>
<sequence>MPNVGIIGAGISGLAAAYRLQEHGHSVRVLEASGHTGGVIRSESSEGFLVEHGPNSIRAGAAGLETLIDALDLHEDRVWANDAADTRYVVRDGRPTPLPRSVGSFLTTDLFSTRAKLRLLAEPFIGRAAAEDESVARFTERRLGPEVLNYAVAPFVGGVFAGRPDDLSVQHAFRRLAALEEESGSLLLGAIRRALTSDDGAPPDTPSGLFSFRNGLQTLPNALADTLGDRIRLNAPVHALTHDGTAWRVTVSPPDAPAHTRSFDALVCTVPLHRLAAMEIDTPVDLAPLGEVTYPPLSVLALGYERDAIDHALDGFGMLVPPVEDTLDVLGTIFSSTLFPGRAPEGHVLLTTFVGGARAPHHATSDAAALQARVARDLDSLLGVDASPVFRRLVHWPHAIPQYELGYGTVKDTFDALEAAHPHLAFAGNYRAGVSVGDALTSGLEAADRLLETDERATQPH</sequence>
<dbReference type="Gene3D" id="3.50.50.60">
    <property type="entry name" value="FAD/NAD(P)-binding domain"/>
    <property type="match status" value="1"/>
</dbReference>
<comment type="cofactor">
    <cofactor evidence="1 6">
        <name>FAD</name>
        <dbReference type="ChEBI" id="CHEBI:57692"/>
    </cofactor>
</comment>
<dbReference type="PANTHER" id="PTHR42923">
    <property type="entry name" value="PROTOPORPHYRINOGEN OXIDASE"/>
    <property type="match status" value="1"/>
</dbReference>
<comment type="function">
    <text evidence="6">Involved in coproporphyrin-dependent heme b biosynthesis. Catalyzes the oxidation of coproporphyrinogen III to coproporphyrin III.</text>
</comment>
<organism evidence="8 9">
    <name type="scientific">Salinibacter ruber</name>
    <dbReference type="NCBI Taxonomy" id="146919"/>
    <lineage>
        <taxon>Bacteria</taxon>
        <taxon>Pseudomonadati</taxon>
        <taxon>Rhodothermota</taxon>
        <taxon>Rhodothermia</taxon>
        <taxon>Rhodothermales</taxon>
        <taxon>Salinibacteraceae</taxon>
        <taxon>Salinibacter</taxon>
    </lineage>
</organism>
<dbReference type="PANTHER" id="PTHR42923:SF44">
    <property type="entry name" value="PROTOPORPHYRINOGEN OXIDASE 2, CHLOROPLASTIC_MITOCHONDRIAL"/>
    <property type="match status" value="1"/>
</dbReference>
<keyword evidence="6" id="KW-0963">Cytoplasm</keyword>
<evidence type="ECO:0000256" key="6">
    <source>
        <dbReference type="RuleBase" id="RU364052"/>
    </source>
</evidence>
<dbReference type="GO" id="GO:0006783">
    <property type="term" value="P:heme biosynthetic process"/>
    <property type="evidence" value="ECO:0007669"/>
    <property type="project" value="UniProtKB-UniRule"/>
</dbReference>
<dbReference type="InterPro" id="IPR002937">
    <property type="entry name" value="Amino_oxidase"/>
</dbReference>
<reference evidence="8" key="1">
    <citation type="submission" date="2022-08" db="EMBL/GenBank/DDBJ databases">
        <title>Genomic Encyclopedia of Type Strains, Phase V (KMG-V): Genome sequencing to study the core and pangenomes of soil and plant-associated prokaryotes.</title>
        <authorList>
            <person name="Whitman W."/>
        </authorList>
    </citation>
    <scope>NUCLEOTIDE SEQUENCE</scope>
    <source>
        <strain evidence="8">SP3049</strain>
    </source>
</reference>
<dbReference type="AlphaFoldDB" id="A0A9X2Q7J9"/>
<gene>
    <name evidence="8" type="ORF">GGP61_001772</name>
</gene>
<dbReference type="EC" id="1.3.3.15" evidence="6"/>
<keyword evidence="3 6" id="KW-0274">FAD</keyword>
<feature type="domain" description="Amine oxidase" evidence="7">
    <location>
        <begin position="11"/>
        <end position="451"/>
    </location>
</feature>
<proteinExistence type="inferred from homology"/>
<evidence type="ECO:0000313" key="9">
    <source>
        <dbReference type="Proteomes" id="UP001155057"/>
    </source>
</evidence>
<evidence type="ECO:0000256" key="1">
    <source>
        <dbReference type="ARBA" id="ARBA00001974"/>
    </source>
</evidence>
<keyword evidence="2 6" id="KW-0285">Flavoprotein</keyword>
<comment type="caution">
    <text evidence="8">The sequence shown here is derived from an EMBL/GenBank/DDBJ whole genome shotgun (WGS) entry which is preliminary data.</text>
</comment>
<keyword evidence="4 6" id="KW-0560">Oxidoreductase</keyword>